<dbReference type="AlphaFoldDB" id="A0A0M5IRY9"/>
<evidence type="ECO:0000313" key="2">
    <source>
        <dbReference type="Proteomes" id="UP000057158"/>
    </source>
</evidence>
<dbReference type="PATRIC" id="fig|1603606.3.peg.3494"/>
<dbReference type="KEGG" id="des:DSOUD_3248"/>
<protein>
    <submittedName>
        <fullName evidence="1">Uncharacterized protein</fullName>
    </submittedName>
</protein>
<reference evidence="1 2" key="1">
    <citation type="submission" date="2015-07" db="EMBL/GenBank/DDBJ databases">
        <title>Isolation and Genomic Characterization of a Novel Halophilic Metal-Reducing Deltaproteobacterium from the Deep Subsurface.</title>
        <authorList>
            <person name="Badalamenti J.P."/>
            <person name="Summers Z.M."/>
            <person name="Gralnick J.A."/>
            <person name="Bond D.R."/>
        </authorList>
    </citation>
    <scope>NUCLEOTIDE SEQUENCE [LARGE SCALE GENOMIC DNA]</scope>
    <source>
        <strain evidence="1 2">WTL</strain>
    </source>
</reference>
<dbReference type="Proteomes" id="UP000057158">
    <property type="component" value="Chromosome"/>
</dbReference>
<organism evidence="1 2">
    <name type="scientific">Desulfuromonas soudanensis</name>
    <dbReference type="NCBI Taxonomy" id="1603606"/>
    <lineage>
        <taxon>Bacteria</taxon>
        <taxon>Pseudomonadati</taxon>
        <taxon>Thermodesulfobacteriota</taxon>
        <taxon>Desulfuromonadia</taxon>
        <taxon>Desulfuromonadales</taxon>
        <taxon>Desulfuromonadaceae</taxon>
        <taxon>Desulfuromonas</taxon>
    </lineage>
</organism>
<dbReference type="EMBL" id="CP010802">
    <property type="protein sequence ID" value="ALC17968.1"/>
    <property type="molecule type" value="Genomic_DNA"/>
</dbReference>
<proteinExistence type="predicted"/>
<keyword evidence="2" id="KW-1185">Reference proteome</keyword>
<evidence type="ECO:0000313" key="1">
    <source>
        <dbReference type="EMBL" id="ALC17968.1"/>
    </source>
</evidence>
<accession>A0A0M5IRY9</accession>
<dbReference type="OrthoDB" id="5405793at2"/>
<dbReference type="RefSeq" id="WP_053551936.1">
    <property type="nucleotide sequence ID" value="NZ_CP010802.1"/>
</dbReference>
<dbReference type="STRING" id="1603606.DSOUD_3248"/>
<gene>
    <name evidence="1" type="ORF">DSOUD_3248</name>
</gene>
<sequence>MKSRVRQLHEQKLAVGTVGIAEVVTAEGGEALQVILCGQREPLSVAGHFSDVPPLREGDRVALLASAEGPLVIGRLRGSGESPPPLLQDREGRLLIAAGEGICLQAGGSRIELDADGRIRLDGREIASIASGLQRLQGSTIELN</sequence>
<name>A0A0M5IRY9_9BACT</name>